<evidence type="ECO:0000256" key="3">
    <source>
        <dbReference type="ARBA" id="ARBA00022576"/>
    </source>
</evidence>
<dbReference type="InterPro" id="IPR050596">
    <property type="entry name" value="AspAT/PAT-like"/>
</dbReference>
<dbReference type="SUPFAM" id="SSF53383">
    <property type="entry name" value="PLP-dependent transferases"/>
    <property type="match status" value="1"/>
</dbReference>
<evidence type="ECO:0000256" key="4">
    <source>
        <dbReference type="ARBA" id="ARBA00022679"/>
    </source>
</evidence>
<gene>
    <name evidence="7" type="ORF">ATI61_103173</name>
</gene>
<dbReference type="Proteomes" id="UP000256345">
    <property type="component" value="Unassembled WGS sequence"/>
</dbReference>
<evidence type="ECO:0000256" key="2">
    <source>
        <dbReference type="ARBA" id="ARBA00007441"/>
    </source>
</evidence>
<comment type="similarity">
    <text evidence="2">Belongs to the class-I pyridoxal-phosphate-dependent aminotransferase family.</text>
</comment>
<accession>A0ABX9K5Y7</accession>
<dbReference type="EMBL" id="QUMU01000003">
    <property type="protein sequence ID" value="REG34280.1"/>
    <property type="molecule type" value="Genomic_DNA"/>
</dbReference>
<evidence type="ECO:0000256" key="5">
    <source>
        <dbReference type="ARBA" id="ARBA00022898"/>
    </source>
</evidence>
<name>A0ABX9K5Y7_9BACT</name>
<feature type="domain" description="Aminotransferase class I/classII large" evidence="6">
    <location>
        <begin position="49"/>
        <end position="423"/>
    </location>
</feature>
<dbReference type="InterPro" id="IPR004839">
    <property type="entry name" value="Aminotransferase_I/II_large"/>
</dbReference>
<dbReference type="PANTHER" id="PTHR46383">
    <property type="entry name" value="ASPARTATE AMINOTRANSFERASE"/>
    <property type="match status" value="1"/>
</dbReference>
<dbReference type="PANTHER" id="PTHR46383:SF1">
    <property type="entry name" value="ASPARTATE AMINOTRANSFERASE"/>
    <property type="match status" value="1"/>
</dbReference>
<comment type="caution">
    <text evidence="7">The sequence shown here is derived from an EMBL/GenBank/DDBJ whole genome shotgun (WGS) entry which is preliminary data.</text>
</comment>
<keyword evidence="8" id="KW-1185">Reference proteome</keyword>
<dbReference type="InterPro" id="IPR015424">
    <property type="entry name" value="PyrdxlP-dep_Trfase"/>
</dbReference>
<evidence type="ECO:0000313" key="8">
    <source>
        <dbReference type="Proteomes" id="UP000256345"/>
    </source>
</evidence>
<reference evidence="7 8" key="1">
    <citation type="submission" date="2018-08" db="EMBL/GenBank/DDBJ databases">
        <title>Genomic Encyclopedia of Archaeal and Bacterial Type Strains, Phase II (KMG-II): from individual species to whole genera.</title>
        <authorList>
            <person name="Goeker M."/>
        </authorList>
    </citation>
    <scope>NUCLEOTIDE SEQUENCE [LARGE SCALE GENOMIC DNA]</scope>
    <source>
        <strain evidence="7 8">DSM 2261</strain>
    </source>
</reference>
<dbReference type="Pfam" id="PF00155">
    <property type="entry name" value="Aminotran_1_2"/>
    <property type="match status" value="1"/>
</dbReference>
<protein>
    <submittedName>
        <fullName evidence="7">Aspartate/methionine/tyrosine aminotransferase</fullName>
    </submittedName>
</protein>
<evidence type="ECO:0000259" key="6">
    <source>
        <dbReference type="Pfam" id="PF00155"/>
    </source>
</evidence>
<dbReference type="InterPro" id="IPR015421">
    <property type="entry name" value="PyrdxlP-dep_Trfase_major"/>
</dbReference>
<dbReference type="CDD" id="cd00609">
    <property type="entry name" value="AAT_like"/>
    <property type="match status" value="1"/>
</dbReference>
<sequence>MSRGTFSASVPGVSDDISLPAFRTVPRTGVIYVTAEATRRGYRPGDAEWCNLGQGQPETGELPGAPPRIGSVTVDVNDLEYAPVAGLWEVREAVASLYNRLYRRGLPSQYSAENVSLSGGGRAALTRAAASLGTVNLGHFLPDYTAYEELLDVFKAFTSIPILLEGERGYAFTHEDLRREIQGRGLSALLFSNPCNPTGKLVQGEELARWVGVARELECTLLIDEFYSHYLWTGRPGQLPLESAARYVEDVNKDPVVLFDGFTKNWRYPGWRMTWTVGPRQVIDAVSSAGSFLDGGGSRPLQRAAIPLLDEQLVVKETLAIHQHFREKRDRFHSRLERLGIRTDRPPDGTFYVWGNVAGLPAPLNDGMGFFRAALAEKIITVPGEFFDVNPGKRRARPSRFRSYVRLSFGPSMEVLDKALSRLEALVIRHTSG</sequence>
<evidence type="ECO:0000256" key="1">
    <source>
        <dbReference type="ARBA" id="ARBA00001933"/>
    </source>
</evidence>
<comment type="cofactor">
    <cofactor evidence="1">
        <name>pyridoxal 5'-phosphate</name>
        <dbReference type="ChEBI" id="CHEBI:597326"/>
    </cofactor>
</comment>
<organism evidence="7 8">
    <name type="scientific">Archangium gephyra</name>
    <dbReference type="NCBI Taxonomy" id="48"/>
    <lineage>
        <taxon>Bacteria</taxon>
        <taxon>Pseudomonadati</taxon>
        <taxon>Myxococcota</taxon>
        <taxon>Myxococcia</taxon>
        <taxon>Myxococcales</taxon>
        <taxon>Cystobacterineae</taxon>
        <taxon>Archangiaceae</taxon>
        <taxon>Archangium</taxon>
    </lineage>
</organism>
<keyword evidence="3 7" id="KW-0032">Aminotransferase</keyword>
<dbReference type="GO" id="GO:0008483">
    <property type="term" value="F:transaminase activity"/>
    <property type="evidence" value="ECO:0007669"/>
    <property type="project" value="UniProtKB-KW"/>
</dbReference>
<keyword evidence="5" id="KW-0663">Pyridoxal phosphate</keyword>
<evidence type="ECO:0000313" key="7">
    <source>
        <dbReference type="EMBL" id="REG34280.1"/>
    </source>
</evidence>
<proteinExistence type="inferred from homology"/>
<dbReference type="Gene3D" id="3.40.640.10">
    <property type="entry name" value="Type I PLP-dependent aspartate aminotransferase-like (Major domain)"/>
    <property type="match status" value="1"/>
</dbReference>
<keyword evidence="4" id="KW-0808">Transferase</keyword>